<evidence type="ECO:0000313" key="2">
    <source>
        <dbReference type="Proteomes" id="UP001139971"/>
    </source>
</evidence>
<reference evidence="1" key="1">
    <citation type="submission" date="2023-02" db="EMBL/GenBank/DDBJ databases">
        <title>Tahibacter soli sp. nov. isolated from soil.</title>
        <authorList>
            <person name="Baek J.H."/>
            <person name="Lee J.K."/>
            <person name="Choi D.G."/>
            <person name="Jeon C.O."/>
        </authorList>
    </citation>
    <scope>NUCLEOTIDE SEQUENCE</scope>
    <source>
        <strain evidence="1">BL</strain>
    </source>
</reference>
<dbReference type="AlphaFoldDB" id="A0A9X3YPR5"/>
<organism evidence="1 2">
    <name type="scientific">Tahibacter soli</name>
    <dbReference type="NCBI Taxonomy" id="2983605"/>
    <lineage>
        <taxon>Bacteria</taxon>
        <taxon>Pseudomonadati</taxon>
        <taxon>Pseudomonadota</taxon>
        <taxon>Gammaproteobacteria</taxon>
        <taxon>Lysobacterales</taxon>
        <taxon>Rhodanobacteraceae</taxon>
        <taxon>Tahibacter</taxon>
    </lineage>
</organism>
<accession>A0A9X3YPR5</accession>
<keyword evidence="2" id="KW-1185">Reference proteome</keyword>
<sequence>MHRVDVADARDVESIAIDRPGAQFGYTKTRFKGWAKNIGRLRVAQPLPVAGALRRSRQPLSDSATNLRQCFSVRELGGSRAESG</sequence>
<evidence type="ECO:0000313" key="1">
    <source>
        <dbReference type="EMBL" id="MDC8016134.1"/>
    </source>
</evidence>
<name>A0A9X3YPR5_9GAMM</name>
<dbReference type="EMBL" id="JAOVZO020000023">
    <property type="protein sequence ID" value="MDC8016134.1"/>
    <property type="molecule type" value="Genomic_DNA"/>
</dbReference>
<dbReference type="Proteomes" id="UP001139971">
    <property type="component" value="Unassembled WGS sequence"/>
</dbReference>
<dbReference type="RefSeq" id="WP_263542579.1">
    <property type="nucleotide sequence ID" value="NZ_JAOVZO020000023.1"/>
</dbReference>
<protein>
    <submittedName>
        <fullName evidence="1">Uncharacterized protein</fullName>
    </submittedName>
</protein>
<comment type="caution">
    <text evidence="1">The sequence shown here is derived from an EMBL/GenBank/DDBJ whole genome shotgun (WGS) entry which is preliminary data.</text>
</comment>
<gene>
    <name evidence="1" type="ORF">OD750_026710</name>
</gene>
<proteinExistence type="predicted"/>